<feature type="region of interest" description="Disordered" evidence="1">
    <location>
        <begin position="243"/>
        <end position="262"/>
    </location>
</feature>
<evidence type="ECO:0000313" key="2">
    <source>
        <dbReference type="EMBL" id="KFB74024.1"/>
    </source>
</evidence>
<dbReference type="AlphaFoldDB" id="A0A080MA73"/>
<proteinExistence type="predicted"/>
<gene>
    <name evidence="2" type="ORF">AW09_000701</name>
</gene>
<dbReference type="Proteomes" id="UP000020077">
    <property type="component" value="Unassembled WGS sequence"/>
</dbReference>
<reference evidence="2 3" key="1">
    <citation type="submission" date="2014-02" db="EMBL/GenBank/DDBJ databases">
        <title>Expanding our view of genomic diversity in Candidatus Accumulibacter clades.</title>
        <authorList>
            <person name="Skennerton C.T."/>
            <person name="Barr J.J."/>
            <person name="Slater F.R."/>
            <person name="Bond P.L."/>
            <person name="Tyson G.W."/>
        </authorList>
    </citation>
    <scope>NUCLEOTIDE SEQUENCE [LARGE SCALE GENOMIC DNA]</scope>
    <source>
        <strain evidence="3">BA-91</strain>
    </source>
</reference>
<sequence>MAGGVERRDGQRVRADAERREVEIGVELPGRGIERDRDRPAAVESVGQTDQRRPGRVGGSREPRAGTQRVAVGETGQRDRRRAGIERETEGERRAGVAARVAGGQRQRMHAIGGAVEREGRRHAEVAVGIEGDGRRRRVVERTLQYGDTGERVEHPAADGDVAAGDESVRGIEQQLRRLRVGAAGEGVEDLLPERAAGGEPGLVGILEVDAAVDAAPAGFLGSVMDAGKAALDAGQALRTDGEAGARAESAGEHRLGGAAVG</sequence>
<evidence type="ECO:0000313" key="3">
    <source>
        <dbReference type="Proteomes" id="UP000020077"/>
    </source>
</evidence>
<feature type="compositionally biased region" description="Basic and acidic residues" evidence="1">
    <location>
        <begin position="243"/>
        <end position="256"/>
    </location>
</feature>
<feature type="compositionally biased region" description="Basic and acidic residues" evidence="1">
    <location>
        <begin position="1"/>
        <end position="23"/>
    </location>
</feature>
<accession>A0A080MA73</accession>
<comment type="caution">
    <text evidence="2">The sequence shown here is derived from an EMBL/GenBank/DDBJ whole genome shotgun (WGS) entry which is preliminary data.</text>
</comment>
<feature type="compositionally biased region" description="Basic and acidic residues" evidence="1">
    <location>
        <begin position="32"/>
        <end position="41"/>
    </location>
</feature>
<evidence type="ECO:0000256" key="1">
    <source>
        <dbReference type="SAM" id="MobiDB-lite"/>
    </source>
</evidence>
<feature type="compositionally biased region" description="Basic and acidic residues" evidence="1">
    <location>
        <begin position="76"/>
        <end position="95"/>
    </location>
</feature>
<name>A0A080MA73_9PROT</name>
<protein>
    <submittedName>
        <fullName evidence="2">Uncharacterized protein</fullName>
    </submittedName>
</protein>
<organism evidence="2 3">
    <name type="scientific">Candidatus Accumulibacter phosphatis</name>
    <dbReference type="NCBI Taxonomy" id="327160"/>
    <lineage>
        <taxon>Bacteria</taxon>
        <taxon>Pseudomonadati</taxon>
        <taxon>Pseudomonadota</taxon>
        <taxon>Betaproteobacteria</taxon>
        <taxon>Candidatus Accumulibacter</taxon>
    </lineage>
</organism>
<dbReference type="EMBL" id="JDVG02000119">
    <property type="protein sequence ID" value="KFB74024.1"/>
    <property type="molecule type" value="Genomic_DNA"/>
</dbReference>
<feature type="region of interest" description="Disordered" evidence="1">
    <location>
        <begin position="1"/>
        <end position="95"/>
    </location>
</feature>